<dbReference type="EMBL" id="RQYC01000007">
    <property type="protein sequence ID" value="RRD90177.1"/>
    <property type="molecule type" value="Genomic_DNA"/>
</dbReference>
<dbReference type="Proteomes" id="UP000269923">
    <property type="component" value="Unassembled WGS sequence"/>
</dbReference>
<dbReference type="RefSeq" id="WP_124794739.1">
    <property type="nucleotide sequence ID" value="NZ_RQYC01000007.1"/>
</dbReference>
<protein>
    <submittedName>
        <fullName evidence="1">Uncharacterized protein</fullName>
    </submittedName>
</protein>
<comment type="caution">
    <text evidence="1">The sequence shown here is derived from an EMBL/GenBank/DDBJ whole genome shotgun (WGS) entry which is preliminary data.</text>
</comment>
<keyword evidence="2" id="KW-1185">Reference proteome</keyword>
<reference evidence="1 2" key="1">
    <citation type="submission" date="2018-11" db="EMBL/GenBank/DDBJ databases">
        <title>Genomes From Bacteria Associated with the Canine Oral Cavity: a Test Case for Automated Genome-Based Taxonomic Assignment.</title>
        <authorList>
            <person name="Coil D.A."/>
            <person name="Jospin G."/>
            <person name="Darling A.E."/>
            <person name="Wallis C."/>
            <person name="Davis I.J."/>
            <person name="Harris S."/>
            <person name="Eisen J.A."/>
            <person name="Holcombe L.J."/>
            <person name="O'Flynn C."/>
        </authorList>
    </citation>
    <scope>NUCLEOTIDE SEQUENCE [LARGE SCALE GENOMIC DNA]</scope>
    <source>
        <strain evidence="1 2">COT-280</strain>
    </source>
</reference>
<dbReference type="AlphaFoldDB" id="A0A3P2A401"/>
<sequence length="244" mass="29051">MPRLSLAEKQKILRMQLEDYELSENTSEKILKSKRSVFSPHKDLGLFYVNNWFHVEAILKGKSWLKWLSEDERESLYYHQLREGHGLYIHHEDEFTLLLKAQKRLMKTACWKNQDVGLNLWVEHQLAFRETVDFPITFANWQLTHSWLKQCDQYSSISAMAQKADKLKIYADNQPLCNHVAAVLQENHYFADWHTEHLPLATRWVNAAFLMFLSPLQHGQTERDLQQINNREILDIWQIFSQKV</sequence>
<organism evidence="1 2">
    <name type="scientific">Conchiformibius steedae</name>
    <dbReference type="NCBI Taxonomy" id="153493"/>
    <lineage>
        <taxon>Bacteria</taxon>
        <taxon>Pseudomonadati</taxon>
        <taxon>Pseudomonadota</taxon>
        <taxon>Betaproteobacteria</taxon>
        <taxon>Neisseriales</taxon>
        <taxon>Neisseriaceae</taxon>
        <taxon>Conchiformibius</taxon>
    </lineage>
</organism>
<accession>A0A3P2A401</accession>
<evidence type="ECO:0000313" key="2">
    <source>
        <dbReference type="Proteomes" id="UP000269923"/>
    </source>
</evidence>
<name>A0A3P2A401_9NEIS</name>
<evidence type="ECO:0000313" key="1">
    <source>
        <dbReference type="EMBL" id="RRD90177.1"/>
    </source>
</evidence>
<proteinExistence type="predicted"/>
<gene>
    <name evidence="1" type="ORF">EII21_05945</name>
</gene>